<dbReference type="Proteomes" id="UP001595921">
    <property type="component" value="Unassembled WGS sequence"/>
</dbReference>
<dbReference type="GO" id="GO:0004519">
    <property type="term" value="F:endonuclease activity"/>
    <property type="evidence" value="ECO:0007669"/>
    <property type="project" value="UniProtKB-KW"/>
</dbReference>
<dbReference type="EMBL" id="JBHSDS010000008">
    <property type="protein sequence ID" value="MFC4359752.1"/>
    <property type="molecule type" value="Genomic_DNA"/>
</dbReference>
<accession>A0ABD5PFZ2</accession>
<keyword evidence="2" id="KW-0378">Hydrolase</keyword>
<gene>
    <name evidence="2" type="ORF">ACFO0N_17540</name>
</gene>
<dbReference type="SMART" id="SM00507">
    <property type="entry name" value="HNHc"/>
    <property type="match status" value="1"/>
</dbReference>
<dbReference type="Gene3D" id="2.30.280.10">
    <property type="entry name" value="SRA-YDG"/>
    <property type="match status" value="1"/>
</dbReference>
<dbReference type="Pfam" id="PF02182">
    <property type="entry name" value="SAD_SRA"/>
    <property type="match status" value="1"/>
</dbReference>
<proteinExistence type="predicted"/>
<dbReference type="RefSeq" id="WP_267621350.1">
    <property type="nucleotide sequence ID" value="NZ_JAODIW010000006.1"/>
</dbReference>
<dbReference type="InterPro" id="IPR036987">
    <property type="entry name" value="SRA-YDG_sf"/>
</dbReference>
<keyword evidence="3" id="KW-1185">Reference proteome</keyword>
<sequence>MNVPGPRRPIEIGETFSQSAVEAVFETDFGYQFKGITYRRPDAGKYVILLANEGALYEDELDEADRFVYIGEGTPEKGDQEPTTANQALMDAVSDPIPTYLFSSRDGVDEYRYEGLVVVDSYRYVSDGERMVYRFEMRKLGVGQWEEITRIESDYLESTEQPSLTEDASPTFREVKSRVRDSLFPKRVKRAYDHRCAVCGKKRLTPDGRPEVEAAHIYPKWKNGADDPRNGIALCRLHHWAFDEGWFTLTDDLKVRIESRTTVDPPEAVTTFGSERIREPEHPKLRPAPVYLAAHRELHGFE</sequence>
<dbReference type="AlphaFoldDB" id="A0ABD5PFZ2"/>
<dbReference type="InterPro" id="IPR003105">
    <property type="entry name" value="SRA_YDG"/>
</dbReference>
<dbReference type="SUPFAM" id="SSF88697">
    <property type="entry name" value="PUA domain-like"/>
    <property type="match status" value="1"/>
</dbReference>
<feature type="domain" description="HNH nuclease" evidence="1">
    <location>
        <begin position="184"/>
        <end position="240"/>
    </location>
</feature>
<name>A0ABD5PFZ2_9EURY</name>
<comment type="caution">
    <text evidence="2">The sequence shown here is derived from an EMBL/GenBank/DDBJ whole genome shotgun (WGS) entry which is preliminary data.</text>
</comment>
<evidence type="ECO:0000313" key="2">
    <source>
        <dbReference type="EMBL" id="MFC4359752.1"/>
    </source>
</evidence>
<dbReference type="CDD" id="cd00085">
    <property type="entry name" value="HNHc"/>
    <property type="match status" value="1"/>
</dbReference>
<evidence type="ECO:0000259" key="1">
    <source>
        <dbReference type="SMART" id="SM00507"/>
    </source>
</evidence>
<dbReference type="InterPro" id="IPR015947">
    <property type="entry name" value="PUA-like_sf"/>
</dbReference>
<keyword evidence="2" id="KW-0540">Nuclease</keyword>
<dbReference type="Pfam" id="PF13391">
    <property type="entry name" value="HNH_2"/>
    <property type="match status" value="1"/>
</dbReference>
<reference evidence="2 3" key="1">
    <citation type="journal article" date="2019" name="Int. J. Syst. Evol. Microbiol.">
        <title>The Global Catalogue of Microorganisms (GCM) 10K type strain sequencing project: providing services to taxonomists for standard genome sequencing and annotation.</title>
        <authorList>
            <consortium name="The Broad Institute Genomics Platform"/>
            <consortium name="The Broad Institute Genome Sequencing Center for Infectious Disease"/>
            <person name="Wu L."/>
            <person name="Ma J."/>
        </authorList>
    </citation>
    <scope>NUCLEOTIDE SEQUENCE [LARGE SCALE GENOMIC DNA]</scope>
    <source>
        <strain evidence="2 3">CGMCC 1.12553</strain>
    </source>
</reference>
<evidence type="ECO:0000313" key="3">
    <source>
        <dbReference type="Proteomes" id="UP001595921"/>
    </source>
</evidence>
<dbReference type="InterPro" id="IPR003615">
    <property type="entry name" value="HNH_nuc"/>
</dbReference>
<protein>
    <submittedName>
        <fullName evidence="2">HNH endonuclease</fullName>
    </submittedName>
</protein>
<organism evidence="2 3">
    <name type="scientific">Halobium salinum</name>
    <dbReference type="NCBI Taxonomy" id="1364940"/>
    <lineage>
        <taxon>Archaea</taxon>
        <taxon>Methanobacteriati</taxon>
        <taxon>Methanobacteriota</taxon>
        <taxon>Stenosarchaea group</taxon>
        <taxon>Halobacteria</taxon>
        <taxon>Halobacteriales</taxon>
        <taxon>Haloferacaceae</taxon>
        <taxon>Halobium</taxon>
    </lineage>
</organism>
<keyword evidence="2" id="KW-0255">Endonuclease</keyword>
<dbReference type="Gene3D" id="1.10.30.50">
    <property type="match status" value="1"/>
</dbReference>